<feature type="compositionally biased region" description="Acidic residues" evidence="12">
    <location>
        <begin position="165"/>
        <end position="176"/>
    </location>
</feature>
<feature type="compositionally biased region" description="Pro residues" evidence="12">
    <location>
        <begin position="11"/>
        <end position="22"/>
    </location>
</feature>
<name>A0A091W1H5_OPIHO</name>
<keyword evidence="2" id="KW-0678">Repressor</keyword>
<feature type="coiled-coil region" evidence="11">
    <location>
        <begin position="92"/>
        <end position="133"/>
    </location>
</feature>
<dbReference type="InterPro" id="IPR011598">
    <property type="entry name" value="bHLH_dom"/>
</dbReference>
<evidence type="ECO:0000256" key="12">
    <source>
        <dbReference type="SAM" id="MobiDB-lite"/>
    </source>
</evidence>
<feature type="region of interest" description="Disordered" evidence="12">
    <location>
        <begin position="1"/>
        <end position="61"/>
    </location>
</feature>
<dbReference type="GO" id="GO:0000978">
    <property type="term" value="F:RNA polymerase II cis-regulatory region sequence-specific DNA binding"/>
    <property type="evidence" value="ECO:0007669"/>
    <property type="project" value="TreeGrafter"/>
</dbReference>
<dbReference type="SMART" id="SM00353">
    <property type="entry name" value="HLH"/>
    <property type="match status" value="1"/>
</dbReference>
<dbReference type="SUPFAM" id="SSF47459">
    <property type="entry name" value="HLH, helix-loop-helix DNA-binding domain"/>
    <property type="match status" value="1"/>
</dbReference>
<keyword evidence="4" id="KW-0238">DNA-binding</keyword>
<accession>A0A091W1H5</accession>
<evidence type="ECO:0000259" key="13">
    <source>
        <dbReference type="PROSITE" id="PS50888"/>
    </source>
</evidence>
<keyword evidence="5" id="KW-0804">Transcription</keyword>
<feature type="region of interest" description="Disordered" evidence="12">
    <location>
        <begin position="151"/>
        <end position="187"/>
    </location>
</feature>
<keyword evidence="3" id="KW-0805">Transcription regulation</keyword>
<dbReference type="PANTHER" id="PTHR11969">
    <property type="entry name" value="MAX DIMERIZATION, MAD"/>
    <property type="match status" value="1"/>
</dbReference>
<dbReference type="PROSITE" id="PS50888">
    <property type="entry name" value="BHLH"/>
    <property type="match status" value="1"/>
</dbReference>
<gene>
    <name evidence="14" type="ORF">N306_15616</name>
</gene>
<evidence type="ECO:0000256" key="3">
    <source>
        <dbReference type="ARBA" id="ARBA00023015"/>
    </source>
</evidence>
<dbReference type="AlphaFoldDB" id="A0A091W1H5"/>
<evidence type="ECO:0000313" key="14">
    <source>
        <dbReference type="EMBL" id="KFR09502.1"/>
    </source>
</evidence>
<evidence type="ECO:0000256" key="10">
    <source>
        <dbReference type="ARBA" id="ARBA00083368"/>
    </source>
</evidence>
<evidence type="ECO:0000256" key="9">
    <source>
        <dbReference type="ARBA" id="ARBA00070444"/>
    </source>
</evidence>
<dbReference type="FunFam" id="4.10.280.10:FF:000034">
    <property type="entry name" value="MAX network transcriptional repressor"/>
    <property type="match status" value="1"/>
</dbReference>
<protein>
    <recommendedName>
        <fullName evidence="9">Max-binding protein MNT</fullName>
    </recommendedName>
    <alternativeName>
        <fullName evidence="10">Myc antagonist MNT</fullName>
    </alternativeName>
</protein>
<dbReference type="GO" id="GO:0005634">
    <property type="term" value="C:nucleus"/>
    <property type="evidence" value="ECO:0007669"/>
    <property type="project" value="UniProtKB-SubCell"/>
</dbReference>
<dbReference type="InterPro" id="IPR036638">
    <property type="entry name" value="HLH_DNA-bd_sf"/>
</dbReference>
<dbReference type="STRING" id="30419.A0A091W1H5"/>
<comment type="subunit">
    <text evidence="8">Efficient DNA binding requires dimerization with another bHLH protein. Binds DNA as a homodimer or a heterodimer with MAX.</text>
</comment>
<evidence type="ECO:0000256" key="8">
    <source>
        <dbReference type="ARBA" id="ARBA00062701"/>
    </source>
</evidence>
<dbReference type="Pfam" id="PF00010">
    <property type="entry name" value="HLH"/>
    <property type="match status" value="1"/>
</dbReference>
<feature type="non-terminal residue" evidence="14">
    <location>
        <position position="341"/>
    </location>
</feature>
<feature type="non-terminal residue" evidence="14">
    <location>
        <position position="1"/>
    </location>
</feature>
<comment type="function">
    <text evidence="7">Binds DNA as a heterodimer with MAX and represses transcription. Binds to the canonical E box sequence 5'-CACGTG-3' and, with higher affinity, to 5'-CACGCG-3'.</text>
</comment>
<proteinExistence type="predicted"/>
<keyword evidence="6" id="KW-0539">Nucleus</keyword>
<evidence type="ECO:0000313" key="15">
    <source>
        <dbReference type="Proteomes" id="UP000053605"/>
    </source>
</evidence>
<evidence type="ECO:0000256" key="11">
    <source>
        <dbReference type="SAM" id="Coils"/>
    </source>
</evidence>
<evidence type="ECO:0000256" key="5">
    <source>
        <dbReference type="ARBA" id="ARBA00023163"/>
    </source>
</evidence>
<organism evidence="14 15">
    <name type="scientific">Opisthocomus hoazin</name>
    <name type="common">Hoatzin</name>
    <name type="synonym">Phasianus hoazin</name>
    <dbReference type="NCBI Taxonomy" id="30419"/>
    <lineage>
        <taxon>Eukaryota</taxon>
        <taxon>Metazoa</taxon>
        <taxon>Chordata</taxon>
        <taxon>Craniata</taxon>
        <taxon>Vertebrata</taxon>
        <taxon>Euteleostomi</taxon>
        <taxon>Archelosauria</taxon>
        <taxon>Archosauria</taxon>
        <taxon>Dinosauria</taxon>
        <taxon>Saurischia</taxon>
        <taxon>Theropoda</taxon>
        <taxon>Coelurosauria</taxon>
        <taxon>Aves</taxon>
        <taxon>Neognathae</taxon>
        <taxon>Neoaves</taxon>
        <taxon>Opisthocomiformes</taxon>
        <taxon>Opisthocomidae</taxon>
        <taxon>Opisthocomus</taxon>
    </lineage>
</organism>
<dbReference type="Gene3D" id="4.10.280.10">
    <property type="entry name" value="Helix-loop-helix DNA-binding domain"/>
    <property type="match status" value="1"/>
</dbReference>
<evidence type="ECO:0000256" key="6">
    <source>
        <dbReference type="ARBA" id="ARBA00023242"/>
    </source>
</evidence>
<comment type="subcellular location">
    <subcellularLocation>
        <location evidence="1">Nucleus</location>
    </subcellularLocation>
</comment>
<keyword evidence="15" id="KW-1185">Reference proteome</keyword>
<evidence type="ECO:0000256" key="1">
    <source>
        <dbReference type="ARBA" id="ARBA00004123"/>
    </source>
</evidence>
<keyword evidence="11" id="KW-0175">Coiled coil</keyword>
<evidence type="ECO:0000256" key="2">
    <source>
        <dbReference type="ARBA" id="ARBA00022491"/>
    </source>
</evidence>
<feature type="compositionally biased region" description="Basic and acidic residues" evidence="12">
    <location>
        <begin position="34"/>
        <end position="45"/>
    </location>
</feature>
<dbReference type="Proteomes" id="UP000053605">
    <property type="component" value="Unassembled WGS sequence"/>
</dbReference>
<evidence type="ECO:0000256" key="7">
    <source>
        <dbReference type="ARBA" id="ARBA00057176"/>
    </source>
</evidence>
<dbReference type="GO" id="GO:0000981">
    <property type="term" value="F:DNA-binding transcription factor activity, RNA polymerase II-specific"/>
    <property type="evidence" value="ECO:0007669"/>
    <property type="project" value="TreeGrafter"/>
</dbReference>
<dbReference type="EMBL" id="KK734536">
    <property type="protein sequence ID" value="KFR09502.1"/>
    <property type="molecule type" value="Genomic_DNA"/>
</dbReference>
<evidence type="ECO:0000256" key="4">
    <source>
        <dbReference type="ARBA" id="ARBA00023125"/>
    </source>
</evidence>
<reference evidence="14 15" key="1">
    <citation type="submission" date="2014-04" db="EMBL/GenBank/DDBJ databases">
        <title>Genome evolution of avian class.</title>
        <authorList>
            <person name="Zhang G."/>
            <person name="Li C."/>
        </authorList>
    </citation>
    <scope>NUCLEOTIDE SEQUENCE [LARGE SCALE GENOMIC DNA]</scope>
    <source>
        <strain evidence="14">BGI_N306</strain>
    </source>
</reference>
<sequence length="341" mass="37762">SQHHVVQQPIQPQPHQPLPHPGAQPQLGALKLAPAEDTKPNEQKKRPGGVGTREVHNKLEKNRRAHLKECFETLKRNIPNVDDKKTSNLSILRSALRYIQTLKRKEKEYEHEMERLAREKIATQQRLAELKNELSQWMDILEIDRIIRQTVQPEDDQASTSTASEGEDNMDEDMEDDRPVNSLPKLTQRQHPELLKAVPSNAASHHPAVLPQHLSIQQKQPPAHAQPPIQTQALVQPPAIVPAQTHIVAALARQLTAPPGQQLPISPQPVAVSQPVVSHIAHTISHQQVNGTTNLGQPAVMAKPAVGTQVVHHPQLVGQTVLNPVTMVTMPSFPVSTLKLA</sequence>
<dbReference type="CDD" id="cd11402">
    <property type="entry name" value="bHLHzip_Mnt"/>
    <property type="match status" value="1"/>
</dbReference>
<dbReference type="PANTHER" id="PTHR11969:SF99">
    <property type="entry name" value="MAX-BINDING PROTEIN MNT"/>
    <property type="match status" value="1"/>
</dbReference>
<feature type="compositionally biased region" description="Low complexity" evidence="12">
    <location>
        <begin position="1"/>
        <end position="10"/>
    </location>
</feature>
<dbReference type="GO" id="GO:0046983">
    <property type="term" value="F:protein dimerization activity"/>
    <property type="evidence" value="ECO:0007669"/>
    <property type="project" value="InterPro"/>
</dbReference>
<feature type="domain" description="BHLH" evidence="13">
    <location>
        <begin position="51"/>
        <end position="102"/>
    </location>
</feature>